<gene>
    <name evidence="3" type="ORF">BcabD6B2_21610</name>
</gene>
<evidence type="ECO:0000313" key="3">
    <source>
        <dbReference type="EMBL" id="GIX62726.1"/>
    </source>
</evidence>
<reference evidence="3 4" key="1">
    <citation type="submission" date="2021-06" db="EMBL/GenBank/DDBJ databases">
        <title>Genome sequence of Babesia caballi.</title>
        <authorList>
            <person name="Yamagishi J."/>
            <person name="Kidaka T."/>
            <person name="Ochi A."/>
        </authorList>
    </citation>
    <scope>NUCLEOTIDE SEQUENCE [LARGE SCALE GENOMIC DNA]</scope>
    <source>
        <strain evidence="3">USDA-D6B2</strain>
    </source>
</reference>
<dbReference type="RefSeq" id="XP_067714795.1">
    <property type="nucleotide sequence ID" value="XM_067858694.1"/>
</dbReference>
<keyword evidence="1" id="KW-0472">Membrane</keyword>
<keyword evidence="4" id="KW-1185">Reference proteome</keyword>
<sequence>MVSGALVWLVSWPGCDCVLIFCDIVDDGGGAEETYRGAHRLKEAIDWVIQIKNDNGAIKGLAEEVIKLLDKDAGDVAREVLEVMGKSFDKVVGELRYTPGVSGYIPRYFVKQRKVGLQTVVDYGSAIETEKLEQFKQWLQKDVNSNNGPITQLAEKLKDLLGYNGSNGFSGNGLIKNGSGHYTSAYLENTTWSIVSESDKKSCALIFLGIAPMIFLFVAYLYWQCEGTGGNWKDMTHDSNSGSGSGKDDLKRFFDSIGYKDCKLNQQKKKGSDIASLMDSAFSKFNTAHQAAKTDNGNAYSQPAFFELESAKPAAKSYRAFLNELVMSARPASPSEYPLTCCHMIASTFFIANDTYIVEPTSPATPSFAGYSGLTALAGGAYGFNLGGLGTFMSALLA</sequence>
<accession>A0AAV4LUG8</accession>
<evidence type="ECO:0000256" key="1">
    <source>
        <dbReference type="SAM" id="Phobius"/>
    </source>
</evidence>
<feature type="signal peptide" evidence="2">
    <location>
        <begin position="1"/>
        <end position="17"/>
    </location>
</feature>
<protein>
    <submittedName>
        <fullName evidence="3">Uncharacterized protein</fullName>
    </submittedName>
</protein>
<organism evidence="3 4">
    <name type="scientific">Babesia caballi</name>
    <dbReference type="NCBI Taxonomy" id="5871"/>
    <lineage>
        <taxon>Eukaryota</taxon>
        <taxon>Sar</taxon>
        <taxon>Alveolata</taxon>
        <taxon>Apicomplexa</taxon>
        <taxon>Aconoidasida</taxon>
        <taxon>Piroplasmida</taxon>
        <taxon>Babesiidae</taxon>
        <taxon>Babesia</taxon>
    </lineage>
</organism>
<evidence type="ECO:0000256" key="2">
    <source>
        <dbReference type="SAM" id="SignalP"/>
    </source>
</evidence>
<dbReference type="Proteomes" id="UP001497744">
    <property type="component" value="Unassembled WGS sequence"/>
</dbReference>
<keyword evidence="2" id="KW-0732">Signal</keyword>
<proteinExistence type="predicted"/>
<comment type="caution">
    <text evidence="3">The sequence shown here is derived from an EMBL/GenBank/DDBJ whole genome shotgun (WGS) entry which is preliminary data.</text>
</comment>
<feature type="chain" id="PRO_5043977451" evidence="2">
    <location>
        <begin position="18"/>
        <end position="398"/>
    </location>
</feature>
<evidence type="ECO:0000313" key="4">
    <source>
        <dbReference type="Proteomes" id="UP001497744"/>
    </source>
</evidence>
<feature type="transmembrane region" description="Helical" evidence="1">
    <location>
        <begin position="203"/>
        <end position="223"/>
    </location>
</feature>
<dbReference type="AlphaFoldDB" id="A0AAV4LUG8"/>
<keyword evidence="1" id="KW-0812">Transmembrane</keyword>
<dbReference type="EMBL" id="BPLF01000002">
    <property type="protein sequence ID" value="GIX62726.1"/>
    <property type="molecule type" value="Genomic_DNA"/>
</dbReference>
<keyword evidence="1" id="KW-1133">Transmembrane helix</keyword>
<dbReference type="GeneID" id="94194207"/>
<name>A0AAV4LUG8_BABCB</name>